<gene>
    <name evidence="3" type="ORF">P5673_004370</name>
</gene>
<dbReference type="Proteomes" id="UP001249851">
    <property type="component" value="Unassembled WGS sequence"/>
</dbReference>
<feature type="region of interest" description="Disordered" evidence="1">
    <location>
        <begin position="96"/>
        <end position="125"/>
    </location>
</feature>
<protein>
    <submittedName>
        <fullName evidence="3">Uncharacterized protein</fullName>
    </submittedName>
</protein>
<keyword evidence="2" id="KW-0472">Membrane</keyword>
<organism evidence="3 4">
    <name type="scientific">Acropora cervicornis</name>
    <name type="common">Staghorn coral</name>
    <dbReference type="NCBI Taxonomy" id="6130"/>
    <lineage>
        <taxon>Eukaryota</taxon>
        <taxon>Metazoa</taxon>
        <taxon>Cnidaria</taxon>
        <taxon>Anthozoa</taxon>
        <taxon>Hexacorallia</taxon>
        <taxon>Scleractinia</taxon>
        <taxon>Astrocoeniina</taxon>
        <taxon>Acroporidae</taxon>
        <taxon>Acropora</taxon>
    </lineage>
</organism>
<feature type="transmembrane region" description="Helical" evidence="2">
    <location>
        <begin position="12"/>
        <end position="30"/>
    </location>
</feature>
<comment type="caution">
    <text evidence="3">The sequence shown here is derived from an EMBL/GenBank/DDBJ whole genome shotgun (WGS) entry which is preliminary data.</text>
</comment>
<evidence type="ECO:0000313" key="3">
    <source>
        <dbReference type="EMBL" id="KAK2570683.1"/>
    </source>
</evidence>
<evidence type="ECO:0000256" key="1">
    <source>
        <dbReference type="SAM" id="MobiDB-lite"/>
    </source>
</evidence>
<evidence type="ECO:0000256" key="2">
    <source>
        <dbReference type="SAM" id="Phobius"/>
    </source>
</evidence>
<evidence type="ECO:0000313" key="4">
    <source>
        <dbReference type="Proteomes" id="UP001249851"/>
    </source>
</evidence>
<keyword evidence="2" id="KW-1133">Transmembrane helix</keyword>
<sequence>MAGTLSERSIFISAFFAVISGFLLFGSGFLGGRLGFCGFFAGVGRGASVLRSVSALVGGGGKGFFDADCSVVIGAGAFISGRLGEFSFAELTQFCGSGGSTNREGVESSTRKNEKKKTLSAPRLA</sequence>
<name>A0AAD9R0K5_ACRCE</name>
<accession>A0AAD9R0K5</accession>
<dbReference type="EMBL" id="JARQWQ010000007">
    <property type="protein sequence ID" value="KAK2570683.1"/>
    <property type="molecule type" value="Genomic_DNA"/>
</dbReference>
<dbReference type="AlphaFoldDB" id="A0AAD9R0K5"/>
<reference evidence="3" key="2">
    <citation type="journal article" date="2023" name="Science">
        <title>Genomic signatures of disease resistance in endangered staghorn corals.</title>
        <authorList>
            <person name="Vollmer S.V."/>
            <person name="Selwyn J.D."/>
            <person name="Despard B.A."/>
            <person name="Roesel C.L."/>
        </authorList>
    </citation>
    <scope>NUCLEOTIDE SEQUENCE</scope>
    <source>
        <strain evidence="3">K2</strain>
    </source>
</reference>
<reference evidence="3" key="1">
    <citation type="journal article" date="2023" name="G3 (Bethesda)">
        <title>Whole genome assembly and annotation of the endangered Caribbean coral Acropora cervicornis.</title>
        <authorList>
            <person name="Selwyn J.D."/>
            <person name="Vollmer S.V."/>
        </authorList>
    </citation>
    <scope>NUCLEOTIDE SEQUENCE</scope>
    <source>
        <strain evidence="3">K2</strain>
    </source>
</reference>
<keyword evidence="2" id="KW-0812">Transmembrane</keyword>
<proteinExistence type="predicted"/>
<keyword evidence="4" id="KW-1185">Reference proteome</keyword>